<dbReference type="Gene3D" id="1.10.10.10">
    <property type="entry name" value="Winged helix-like DNA-binding domain superfamily/Winged helix DNA-binding domain"/>
    <property type="match status" value="1"/>
</dbReference>
<proteinExistence type="inferred from homology"/>
<feature type="domain" description="HTH lysR-type" evidence="5">
    <location>
        <begin position="1"/>
        <end position="58"/>
    </location>
</feature>
<dbReference type="CDD" id="cd05466">
    <property type="entry name" value="PBP2_LTTR_substrate"/>
    <property type="match status" value="1"/>
</dbReference>
<evidence type="ECO:0000313" key="6">
    <source>
        <dbReference type="EMBL" id="MDR8755111.1"/>
    </source>
</evidence>
<evidence type="ECO:0000256" key="2">
    <source>
        <dbReference type="ARBA" id="ARBA00023015"/>
    </source>
</evidence>
<evidence type="ECO:0000256" key="3">
    <source>
        <dbReference type="ARBA" id="ARBA00023125"/>
    </source>
</evidence>
<dbReference type="EMBL" id="VJSY01000025">
    <property type="protein sequence ID" value="MDR8755111.1"/>
    <property type="molecule type" value="Genomic_DNA"/>
</dbReference>
<dbReference type="PROSITE" id="PS50931">
    <property type="entry name" value="HTH_LYSR"/>
    <property type="match status" value="1"/>
</dbReference>
<dbReference type="Gene3D" id="3.40.190.290">
    <property type="match status" value="1"/>
</dbReference>
<comment type="similarity">
    <text evidence="1">Belongs to the LysR transcriptional regulatory family.</text>
</comment>
<gene>
    <name evidence="6" type="primary">oxyR_2</name>
    <name evidence="6" type="ORF">FEQ00_03540</name>
</gene>
<keyword evidence="7" id="KW-1185">Reference proteome</keyword>
<dbReference type="Proteomes" id="UP001248067">
    <property type="component" value="Unassembled WGS sequence"/>
</dbReference>
<dbReference type="SUPFAM" id="SSF53850">
    <property type="entry name" value="Periplasmic binding protein-like II"/>
    <property type="match status" value="1"/>
</dbReference>
<dbReference type="PANTHER" id="PTHR30346">
    <property type="entry name" value="TRANSCRIPTIONAL DUAL REGULATOR HCAR-RELATED"/>
    <property type="match status" value="1"/>
</dbReference>
<sequence length="313" mass="33975">MIVRNFEYLIALNREGHFGKAAKSCNVSQPTLSAGIRQLEKDLDAEIVRHGQRYDGLTKEGMLVLAWAQQMHDDCKGLKRDLSALQHDIEGQFRLGVLPGTSAVAPILSVALAEKMPLLEQSIITGSAPSLFSGLSDGELDIALGYLDDLHDKSLDTHLLYRERIFLFQASRQTRPRSIKWDHVVKLRLCLLNSSIPEIAQAQLSLCAGAIYTDSVDVLAAHVASGRYSTVLPQSLAARLKQIPHLRALAITGPGSQASVGFVAAKHRLKSDPLTALLELVHSPEVVAPIQALLGVHRSLRPKAAQDKGGTPS</sequence>
<dbReference type="InterPro" id="IPR005119">
    <property type="entry name" value="LysR_subst-bd"/>
</dbReference>
<reference evidence="6 7" key="1">
    <citation type="submission" date="2019-06" db="EMBL/GenBank/DDBJ databases">
        <title>Evolution of Burkholderia multivorans in the lungs of Cystic Fibrosis patients.</title>
        <authorList>
            <person name="Moreira L.M."/>
        </authorList>
    </citation>
    <scope>NUCLEOTIDE SEQUENCE [LARGE SCALE GENOMIC DNA]</scope>
    <source>
        <strain evidence="6 7">VC13239</strain>
    </source>
</reference>
<evidence type="ECO:0000259" key="5">
    <source>
        <dbReference type="PROSITE" id="PS50931"/>
    </source>
</evidence>
<protein>
    <submittedName>
        <fullName evidence="6">Hydrogen peroxide-inducible genes activator</fullName>
    </submittedName>
</protein>
<evidence type="ECO:0000256" key="1">
    <source>
        <dbReference type="ARBA" id="ARBA00009437"/>
    </source>
</evidence>
<dbReference type="PANTHER" id="PTHR30346:SF9">
    <property type="entry name" value="LYSR FAMILY TRANSCRIPTIONAL REGULATOR"/>
    <property type="match status" value="1"/>
</dbReference>
<accession>A0ABU2E5G1</accession>
<dbReference type="Pfam" id="PF03466">
    <property type="entry name" value="LysR_substrate"/>
    <property type="match status" value="1"/>
</dbReference>
<dbReference type="Pfam" id="PF00126">
    <property type="entry name" value="HTH_1"/>
    <property type="match status" value="1"/>
</dbReference>
<keyword evidence="4" id="KW-0804">Transcription</keyword>
<organism evidence="6 7">
    <name type="scientific">Burkholderia pseudomultivorans</name>
    <dbReference type="NCBI Taxonomy" id="1207504"/>
    <lineage>
        <taxon>Bacteria</taxon>
        <taxon>Pseudomonadati</taxon>
        <taxon>Pseudomonadota</taxon>
        <taxon>Betaproteobacteria</taxon>
        <taxon>Burkholderiales</taxon>
        <taxon>Burkholderiaceae</taxon>
        <taxon>Burkholderia</taxon>
        <taxon>Burkholderia cepacia complex</taxon>
    </lineage>
</organism>
<dbReference type="InterPro" id="IPR000847">
    <property type="entry name" value="LysR_HTH_N"/>
</dbReference>
<comment type="caution">
    <text evidence="6">The sequence shown here is derived from an EMBL/GenBank/DDBJ whole genome shotgun (WGS) entry which is preliminary data.</text>
</comment>
<name>A0ABU2E5G1_9BURK</name>
<evidence type="ECO:0000313" key="7">
    <source>
        <dbReference type="Proteomes" id="UP001248067"/>
    </source>
</evidence>
<dbReference type="InterPro" id="IPR036388">
    <property type="entry name" value="WH-like_DNA-bd_sf"/>
</dbReference>
<evidence type="ECO:0000256" key="4">
    <source>
        <dbReference type="ARBA" id="ARBA00023163"/>
    </source>
</evidence>
<dbReference type="InterPro" id="IPR036390">
    <property type="entry name" value="WH_DNA-bd_sf"/>
</dbReference>
<keyword evidence="3" id="KW-0238">DNA-binding</keyword>
<dbReference type="SUPFAM" id="SSF46785">
    <property type="entry name" value="Winged helix' DNA-binding domain"/>
    <property type="match status" value="1"/>
</dbReference>
<dbReference type="RefSeq" id="WP_012431211.1">
    <property type="nucleotide sequence ID" value="NZ_CADFDQ010000027.1"/>
</dbReference>
<keyword evidence="2" id="KW-0805">Transcription regulation</keyword>